<keyword evidence="1" id="KW-0472">Membrane</keyword>
<dbReference type="RefSeq" id="WP_103920177.1">
    <property type="nucleotide sequence ID" value="NZ_FMSV02000491.1"/>
</dbReference>
<dbReference type="EMBL" id="FMSV02000491">
    <property type="protein sequence ID" value="SEH06393.1"/>
    <property type="molecule type" value="Genomic_DNA"/>
</dbReference>
<evidence type="ECO:0000313" key="2">
    <source>
        <dbReference type="EMBL" id="SEH06393.1"/>
    </source>
</evidence>
<proteinExistence type="predicted"/>
<evidence type="ECO:0000313" key="3">
    <source>
        <dbReference type="Proteomes" id="UP000236724"/>
    </source>
</evidence>
<accession>A0A1H6F9V5</accession>
<name>A0A1H6F9V5_9GAMM</name>
<dbReference type="AlphaFoldDB" id="A0A1H6F9V5"/>
<keyword evidence="3" id="KW-1185">Reference proteome</keyword>
<keyword evidence="1" id="KW-0812">Transmembrane</keyword>
<reference evidence="2 3" key="1">
    <citation type="submission" date="2016-10" db="EMBL/GenBank/DDBJ databases">
        <authorList>
            <person name="de Groot N.N."/>
        </authorList>
    </citation>
    <scope>NUCLEOTIDE SEQUENCE [LARGE SCALE GENOMIC DNA]</scope>
    <source>
        <strain evidence="2">MBHS1</strain>
    </source>
</reference>
<sequence>MKNHAIHVSTILMLIPSSAYAYGNYEGVFAALGIMLLLTFIIIPQGLITLIMYRKQKIDKSWKLIIGYLINTFSFIAVIVMTYILLQEIGFSRLFITGSGSGLMGLAAIMAAYGGVIALYWYPRKQFLENTRSKT</sequence>
<feature type="transmembrane region" description="Helical" evidence="1">
    <location>
        <begin position="29"/>
        <end position="53"/>
    </location>
</feature>
<feature type="transmembrane region" description="Helical" evidence="1">
    <location>
        <begin position="98"/>
        <end position="122"/>
    </location>
</feature>
<protein>
    <submittedName>
        <fullName evidence="2">Uncharacterized protein</fullName>
    </submittedName>
</protein>
<feature type="transmembrane region" description="Helical" evidence="1">
    <location>
        <begin position="65"/>
        <end position="86"/>
    </location>
</feature>
<evidence type="ECO:0000256" key="1">
    <source>
        <dbReference type="SAM" id="Phobius"/>
    </source>
</evidence>
<keyword evidence="1" id="KW-1133">Transmembrane helix</keyword>
<gene>
    <name evidence="2" type="ORF">MBHS_02255</name>
</gene>
<organism evidence="2 3">
    <name type="scientific">Candidatus Venteria ishoeyi</name>
    <dbReference type="NCBI Taxonomy" id="1899563"/>
    <lineage>
        <taxon>Bacteria</taxon>
        <taxon>Pseudomonadati</taxon>
        <taxon>Pseudomonadota</taxon>
        <taxon>Gammaproteobacteria</taxon>
        <taxon>Thiotrichales</taxon>
        <taxon>Thiotrichaceae</taxon>
        <taxon>Venteria</taxon>
    </lineage>
</organism>
<dbReference type="Proteomes" id="UP000236724">
    <property type="component" value="Unassembled WGS sequence"/>
</dbReference>